<feature type="domain" description="MADF" evidence="2">
    <location>
        <begin position="20"/>
        <end position="109"/>
    </location>
</feature>
<dbReference type="OrthoDB" id="5803771at2759"/>
<dbReference type="GO" id="GO:0005634">
    <property type="term" value="C:nucleus"/>
    <property type="evidence" value="ECO:0007669"/>
    <property type="project" value="UniProtKB-SubCell"/>
</dbReference>
<sequence length="233" mass="27143">MEKGTKVVKVRKMTVQDIVALIKEVEKHGVLWDKTMKEHSSKKLKDFAWENISVTLGFPSDMLKEKWKCLKQMFAQEYKKFIKHKFNDGPLPVKWPYFDSMSFLNQIVTAQNSSSNECLVDDTNNCIVQNEVFEASSRNEGHGSRKKMKNIQVVSTMNQVMNTDEDYHFLLSLLQPLKRIPTLQKSSFKLKILQLLCEEEHFATNQPVDNFNHCSQYAYMNQQPTFHQGTVNQ</sequence>
<name>A0A8I6RM01_CIMLE</name>
<dbReference type="KEGG" id="clec:106666231"/>
<reference evidence="4" key="1">
    <citation type="submission" date="2022-01" db="UniProtKB">
        <authorList>
            <consortium name="EnsemblMetazoa"/>
        </authorList>
    </citation>
    <scope>IDENTIFICATION</scope>
</reference>
<dbReference type="GeneID" id="106666231"/>
<comment type="subcellular location">
    <subcellularLocation>
        <location evidence="1">Nucleus</location>
    </subcellularLocation>
</comment>
<evidence type="ECO:0000259" key="2">
    <source>
        <dbReference type="PROSITE" id="PS51029"/>
    </source>
</evidence>
<dbReference type="Pfam" id="PF10545">
    <property type="entry name" value="MADF_DNA_bdg"/>
    <property type="match status" value="1"/>
</dbReference>
<accession>A0A8I6RM01</accession>
<dbReference type="PROSITE" id="PS51031">
    <property type="entry name" value="BESS"/>
    <property type="match status" value="1"/>
</dbReference>
<dbReference type="RefSeq" id="XP_014248771.1">
    <property type="nucleotide sequence ID" value="XM_014393285.1"/>
</dbReference>
<evidence type="ECO:0000313" key="4">
    <source>
        <dbReference type="EnsemblMetazoa" id="XP_014248771.1"/>
    </source>
</evidence>
<feature type="domain" description="BESS" evidence="3">
    <location>
        <begin position="163"/>
        <end position="202"/>
    </location>
</feature>
<dbReference type="AlphaFoldDB" id="A0A8I6RM01"/>
<dbReference type="GO" id="GO:0003677">
    <property type="term" value="F:DNA binding"/>
    <property type="evidence" value="ECO:0007669"/>
    <property type="project" value="InterPro"/>
</dbReference>
<dbReference type="PROSITE" id="PS51029">
    <property type="entry name" value="MADF"/>
    <property type="match status" value="1"/>
</dbReference>
<dbReference type="Pfam" id="PF02944">
    <property type="entry name" value="BESS"/>
    <property type="match status" value="1"/>
</dbReference>
<protein>
    <recommendedName>
        <fullName evidence="6">MADF domain-containing protein</fullName>
    </recommendedName>
</protein>
<dbReference type="InterPro" id="IPR006578">
    <property type="entry name" value="MADF-dom"/>
</dbReference>
<dbReference type="EnsemblMetazoa" id="XM_014393285.1">
    <property type="protein sequence ID" value="XP_014248771.1"/>
    <property type="gene ID" value="LOC106666231"/>
</dbReference>
<organism evidence="4 5">
    <name type="scientific">Cimex lectularius</name>
    <name type="common">Bed bug</name>
    <name type="synonym">Acanthia lectularia</name>
    <dbReference type="NCBI Taxonomy" id="79782"/>
    <lineage>
        <taxon>Eukaryota</taxon>
        <taxon>Metazoa</taxon>
        <taxon>Ecdysozoa</taxon>
        <taxon>Arthropoda</taxon>
        <taxon>Hexapoda</taxon>
        <taxon>Insecta</taxon>
        <taxon>Pterygota</taxon>
        <taxon>Neoptera</taxon>
        <taxon>Paraneoptera</taxon>
        <taxon>Hemiptera</taxon>
        <taxon>Heteroptera</taxon>
        <taxon>Panheteroptera</taxon>
        <taxon>Cimicomorpha</taxon>
        <taxon>Cimicidae</taxon>
        <taxon>Cimex</taxon>
    </lineage>
</organism>
<evidence type="ECO:0000256" key="1">
    <source>
        <dbReference type="PROSITE-ProRule" id="PRU00371"/>
    </source>
</evidence>
<evidence type="ECO:0000313" key="5">
    <source>
        <dbReference type="Proteomes" id="UP000494040"/>
    </source>
</evidence>
<evidence type="ECO:0008006" key="6">
    <source>
        <dbReference type="Google" id="ProtNLM"/>
    </source>
</evidence>
<dbReference type="GO" id="GO:0006357">
    <property type="term" value="P:regulation of transcription by RNA polymerase II"/>
    <property type="evidence" value="ECO:0007669"/>
    <property type="project" value="TreeGrafter"/>
</dbReference>
<dbReference type="GO" id="GO:0005667">
    <property type="term" value="C:transcription regulator complex"/>
    <property type="evidence" value="ECO:0007669"/>
    <property type="project" value="TreeGrafter"/>
</dbReference>
<dbReference type="SMART" id="SM00595">
    <property type="entry name" value="MADF"/>
    <property type="match status" value="1"/>
</dbReference>
<dbReference type="Proteomes" id="UP000494040">
    <property type="component" value="Unassembled WGS sequence"/>
</dbReference>
<keyword evidence="1" id="KW-0539">Nucleus</keyword>
<dbReference type="PANTHER" id="PTHR12243:SF67">
    <property type="entry name" value="COREPRESSOR OF PANGOLIN, ISOFORM A-RELATED"/>
    <property type="match status" value="1"/>
</dbReference>
<dbReference type="OMA" id="NTDEDYH"/>
<dbReference type="InterPro" id="IPR004210">
    <property type="entry name" value="BESS_motif"/>
</dbReference>
<dbReference type="InterPro" id="IPR039353">
    <property type="entry name" value="TF_Adf1"/>
</dbReference>
<proteinExistence type="predicted"/>
<dbReference type="PANTHER" id="PTHR12243">
    <property type="entry name" value="MADF DOMAIN TRANSCRIPTION FACTOR"/>
    <property type="match status" value="1"/>
</dbReference>
<evidence type="ECO:0000259" key="3">
    <source>
        <dbReference type="PROSITE" id="PS51031"/>
    </source>
</evidence>
<keyword evidence="5" id="KW-1185">Reference proteome</keyword>